<gene>
    <name evidence="6" type="ORF">GRI94_02725</name>
    <name evidence="7" type="ORF">GRI94_16815</name>
</gene>
<evidence type="ECO:0000256" key="3">
    <source>
        <dbReference type="ARBA" id="ARBA00022833"/>
    </source>
</evidence>
<dbReference type="EMBL" id="WTYE01000001">
    <property type="protein sequence ID" value="MXP30732.1"/>
    <property type="molecule type" value="Genomic_DNA"/>
</dbReference>
<evidence type="ECO:0000313" key="7">
    <source>
        <dbReference type="EMBL" id="MXP33492.1"/>
    </source>
</evidence>
<name>A0A845ARJ4_9SPHN</name>
<dbReference type="Proteomes" id="UP000446786">
    <property type="component" value="Unassembled WGS sequence"/>
</dbReference>
<reference evidence="7 8" key="1">
    <citation type="submission" date="2019-12" db="EMBL/GenBank/DDBJ databases">
        <title>Genomic-based taxomic classification of the family Erythrobacteraceae.</title>
        <authorList>
            <person name="Xu L."/>
        </authorList>
    </citation>
    <scope>NUCLEOTIDE SEQUENCE [LARGE SCALE GENOMIC DNA]</scope>
    <source>
        <strain evidence="7 8">JCM 16677</strain>
    </source>
</reference>
<keyword evidence="3" id="KW-0862">Zinc</keyword>
<evidence type="ECO:0000256" key="1">
    <source>
        <dbReference type="ARBA" id="ARBA00005495"/>
    </source>
</evidence>
<comment type="similarity">
    <text evidence="1">Belongs to the Gfa family.</text>
</comment>
<evidence type="ECO:0000256" key="4">
    <source>
        <dbReference type="ARBA" id="ARBA00023239"/>
    </source>
</evidence>
<evidence type="ECO:0000313" key="8">
    <source>
        <dbReference type="Proteomes" id="UP000446786"/>
    </source>
</evidence>
<dbReference type="AlphaFoldDB" id="A0A845ARJ4"/>
<dbReference type="PROSITE" id="PS51891">
    <property type="entry name" value="CENP_V_GFA"/>
    <property type="match status" value="1"/>
</dbReference>
<sequence>MSHDAQSHGSCLCGGVKVTLPKKLTDVGVCHCDMCRRWTSGPWMALQCPNATIEGETLTIFKSSSFAERGFCRACGSAIFHRPIGGQELAISAGLFDQSDFVIEREIFFERKPPYYRFEAESEKKTSLALAFEWGPKLLWRQLKRIAGR</sequence>
<organism evidence="7 8">
    <name type="scientific">Parerythrobacter jejuensis</name>
    <dbReference type="NCBI Taxonomy" id="795812"/>
    <lineage>
        <taxon>Bacteria</taxon>
        <taxon>Pseudomonadati</taxon>
        <taxon>Pseudomonadota</taxon>
        <taxon>Alphaproteobacteria</taxon>
        <taxon>Sphingomonadales</taxon>
        <taxon>Erythrobacteraceae</taxon>
        <taxon>Parerythrobacter</taxon>
    </lineage>
</organism>
<dbReference type="InterPro" id="IPR011057">
    <property type="entry name" value="Mss4-like_sf"/>
</dbReference>
<dbReference type="Gene3D" id="3.90.1590.10">
    <property type="entry name" value="glutathione-dependent formaldehyde- activating enzyme (gfa)"/>
    <property type="match status" value="1"/>
</dbReference>
<evidence type="ECO:0000259" key="5">
    <source>
        <dbReference type="PROSITE" id="PS51891"/>
    </source>
</evidence>
<evidence type="ECO:0000256" key="2">
    <source>
        <dbReference type="ARBA" id="ARBA00022723"/>
    </source>
</evidence>
<protein>
    <submittedName>
        <fullName evidence="7">GFA family protein</fullName>
    </submittedName>
</protein>
<accession>A0A845ARJ4</accession>
<proteinExistence type="inferred from homology"/>
<dbReference type="RefSeq" id="WP_160778247.1">
    <property type="nucleotide sequence ID" value="NZ_BAAAZF010000001.1"/>
</dbReference>
<dbReference type="PANTHER" id="PTHR33337">
    <property type="entry name" value="GFA DOMAIN-CONTAINING PROTEIN"/>
    <property type="match status" value="1"/>
</dbReference>
<evidence type="ECO:0000313" key="6">
    <source>
        <dbReference type="EMBL" id="MXP30732.1"/>
    </source>
</evidence>
<keyword evidence="2" id="KW-0479">Metal-binding</keyword>
<dbReference type="Pfam" id="PF04828">
    <property type="entry name" value="GFA"/>
    <property type="match status" value="1"/>
</dbReference>
<dbReference type="SUPFAM" id="SSF51316">
    <property type="entry name" value="Mss4-like"/>
    <property type="match status" value="1"/>
</dbReference>
<dbReference type="InterPro" id="IPR006913">
    <property type="entry name" value="CENP-V/GFA"/>
</dbReference>
<keyword evidence="8" id="KW-1185">Reference proteome</keyword>
<dbReference type="PANTHER" id="PTHR33337:SF40">
    <property type="entry name" value="CENP-V_GFA DOMAIN-CONTAINING PROTEIN-RELATED"/>
    <property type="match status" value="1"/>
</dbReference>
<dbReference type="GO" id="GO:0046872">
    <property type="term" value="F:metal ion binding"/>
    <property type="evidence" value="ECO:0007669"/>
    <property type="project" value="UniProtKB-KW"/>
</dbReference>
<feature type="domain" description="CENP-V/GFA" evidence="5">
    <location>
        <begin position="7"/>
        <end position="117"/>
    </location>
</feature>
<comment type="caution">
    <text evidence="7">The sequence shown here is derived from an EMBL/GenBank/DDBJ whole genome shotgun (WGS) entry which is preliminary data.</text>
</comment>
<keyword evidence="4" id="KW-0456">Lyase</keyword>
<dbReference type="OrthoDB" id="7186766at2"/>
<dbReference type="EMBL" id="WTYE01000001">
    <property type="protein sequence ID" value="MXP33492.1"/>
    <property type="molecule type" value="Genomic_DNA"/>
</dbReference>
<dbReference type="GO" id="GO:0016846">
    <property type="term" value="F:carbon-sulfur lyase activity"/>
    <property type="evidence" value="ECO:0007669"/>
    <property type="project" value="InterPro"/>
</dbReference>